<protein>
    <submittedName>
        <fullName evidence="2">Low affinity iron permease family protein</fullName>
    </submittedName>
</protein>
<gene>
    <name evidence="2" type="ORF">KDA10_01270</name>
</gene>
<accession>A0A955IW08</accession>
<proteinExistence type="predicted"/>
<dbReference type="Proteomes" id="UP000714817">
    <property type="component" value="Unassembled WGS sequence"/>
</dbReference>
<dbReference type="Pfam" id="PF04120">
    <property type="entry name" value="Iron_permease"/>
    <property type="match status" value="1"/>
</dbReference>
<feature type="transmembrane region" description="Helical" evidence="1">
    <location>
        <begin position="27"/>
        <end position="48"/>
    </location>
</feature>
<organism evidence="2 3">
    <name type="scientific">candidate division WWE3 bacterium</name>
    <dbReference type="NCBI Taxonomy" id="2053526"/>
    <lineage>
        <taxon>Bacteria</taxon>
        <taxon>Katanobacteria</taxon>
    </lineage>
</organism>
<evidence type="ECO:0000313" key="3">
    <source>
        <dbReference type="Proteomes" id="UP000714817"/>
    </source>
</evidence>
<feature type="transmembrane region" description="Helical" evidence="1">
    <location>
        <begin position="54"/>
        <end position="74"/>
    </location>
</feature>
<dbReference type="EMBL" id="JAGQNY010000004">
    <property type="protein sequence ID" value="MCA9301984.1"/>
    <property type="molecule type" value="Genomic_DNA"/>
</dbReference>
<sequence length="114" mass="13030">MPKTQSKTRKAFEGLSTRVSKIVGSPYWFGISLLMVVIWLPSGLIIGFNAIWHLLINTATTILTFLMMSLLHAAQSDWEKKIEIIEARQEKLLKIMEKETEEVIQTLQTDKPSK</sequence>
<reference evidence="2" key="2">
    <citation type="journal article" date="2021" name="Microbiome">
        <title>Successional dynamics and alternative stable states in a saline activated sludge microbial community over 9 years.</title>
        <authorList>
            <person name="Wang Y."/>
            <person name="Ye J."/>
            <person name="Ju F."/>
            <person name="Liu L."/>
            <person name="Boyd J.A."/>
            <person name="Deng Y."/>
            <person name="Parks D.H."/>
            <person name="Jiang X."/>
            <person name="Yin X."/>
            <person name="Woodcroft B.J."/>
            <person name="Tyson G.W."/>
            <person name="Hugenholtz P."/>
            <person name="Polz M.F."/>
            <person name="Zhang T."/>
        </authorList>
    </citation>
    <scope>NUCLEOTIDE SEQUENCE</scope>
    <source>
        <strain evidence="2">HKST-UBA80</strain>
    </source>
</reference>
<dbReference type="InterPro" id="IPR007251">
    <property type="entry name" value="Iron_permease_Fet4"/>
</dbReference>
<keyword evidence="1" id="KW-0812">Transmembrane</keyword>
<dbReference type="GO" id="GO:0055085">
    <property type="term" value="P:transmembrane transport"/>
    <property type="evidence" value="ECO:0007669"/>
    <property type="project" value="InterPro"/>
</dbReference>
<comment type="caution">
    <text evidence="2">The sequence shown here is derived from an EMBL/GenBank/DDBJ whole genome shotgun (WGS) entry which is preliminary data.</text>
</comment>
<name>A0A955IW08_UNCKA</name>
<evidence type="ECO:0000256" key="1">
    <source>
        <dbReference type="SAM" id="Phobius"/>
    </source>
</evidence>
<evidence type="ECO:0000313" key="2">
    <source>
        <dbReference type="EMBL" id="MCA9301984.1"/>
    </source>
</evidence>
<keyword evidence="1" id="KW-0472">Membrane</keyword>
<keyword evidence="1" id="KW-1133">Transmembrane helix</keyword>
<dbReference type="AlphaFoldDB" id="A0A955IW08"/>
<reference evidence="2" key="1">
    <citation type="submission" date="2020-04" db="EMBL/GenBank/DDBJ databases">
        <authorList>
            <person name="Zhang T."/>
        </authorList>
    </citation>
    <scope>NUCLEOTIDE SEQUENCE</scope>
    <source>
        <strain evidence="2">HKST-UBA80</strain>
    </source>
</reference>